<proteinExistence type="predicted"/>
<protein>
    <submittedName>
        <fullName evidence="1">Uncharacterized protein</fullName>
    </submittedName>
</protein>
<dbReference type="AlphaFoldDB" id="A0A9Q3V3J4"/>
<accession>A0A9Q3V3J4</accession>
<evidence type="ECO:0000313" key="2">
    <source>
        <dbReference type="Proteomes" id="UP001108025"/>
    </source>
</evidence>
<gene>
    <name evidence="1" type="ORF">LO744_06140</name>
</gene>
<reference evidence="1" key="1">
    <citation type="submission" date="2021-11" db="EMBL/GenBank/DDBJ databases">
        <title>Description of novel Chryseobacterium species.</title>
        <authorList>
            <person name="Saticioglu I.B."/>
            <person name="Ay H."/>
            <person name="Altun S."/>
            <person name="Duman M."/>
        </authorList>
    </citation>
    <scope>NUCLEOTIDE SEQUENCE</scope>
    <source>
        <strain evidence="1">C-17</strain>
    </source>
</reference>
<dbReference type="EMBL" id="JAJNAY010000001">
    <property type="protein sequence ID" value="MCD1116434.1"/>
    <property type="molecule type" value="Genomic_DNA"/>
</dbReference>
<evidence type="ECO:0000313" key="1">
    <source>
        <dbReference type="EMBL" id="MCD1116434.1"/>
    </source>
</evidence>
<organism evidence="1 2">
    <name type="scientific">Chryseobacterium turcicum</name>
    <dbReference type="NCBI Taxonomy" id="2898076"/>
    <lineage>
        <taxon>Bacteria</taxon>
        <taxon>Pseudomonadati</taxon>
        <taxon>Bacteroidota</taxon>
        <taxon>Flavobacteriia</taxon>
        <taxon>Flavobacteriales</taxon>
        <taxon>Weeksellaceae</taxon>
        <taxon>Chryseobacterium group</taxon>
        <taxon>Chryseobacterium</taxon>
    </lineage>
</organism>
<comment type="caution">
    <text evidence="1">The sequence shown here is derived from an EMBL/GenBank/DDBJ whole genome shotgun (WGS) entry which is preliminary data.</text>
</comment>
<name>A0A9Q3V3J4_9FLAO</name>
<sequence>MKNLMIGITMLLCPFFKAQYGSDKDWKIIGIIISTRIEATSIDNKSFFSFGPKIPINENNYVSFRGHFNWWDLPDRKLIVIPELDYFRKVASFEGDKNVIKYLYAGAGITPNAVSPKFGVNFFYLFSAELGYNFEYKTYKHFPTEGFRFSFGINLVY</sequence>
<keyword evidence="2" id="KW-1185">Reference proteome</keyword>
<dbReference type="Proteomes" id="UP001108025">
    <property type="component" value="Unassembled WGS sequence"/>
</dbReference>
<dbReference type="RefSeq" id="WP_230667897.1">
    <property type="nucleotide sequence ID" value="NZ_JAJNAY010000001.1"/>
</dbReference>